<dbReference type="EMBL" id="QZWG01000004">
    <property type="protein sequence ID" value="RZC14600.1"/>
    <property type="molecule type" value="Genomic_DNA"/>
</dbReference>
<gene>
    <name evidence="1" type="ORF">D0Y65_008517</name>
</gene>
<sequence>MHNFKMLKKVKTSNICYTGRTKETRKCPNSKGNIGFTKNGGIEIIGFLTPDASGN</sequence>
<organism evidence="1 2">
    <name type="scientific">Glycine soja</name>
    <name type="common">Wild soybean</name>
    <dbReference type="NCBI Taxonomy" id="3848"/>
    <lineage>
        <taxon>Eukaryota</taxon>
        <taxon>Viridiplantae</taxon>
        <taxon>Streptophyta</taxon>
        <taxon>Embryophyta</taxon>
        <taxon>Tracheophyta</taxon>
        <taxon>Spermatophyta</taxon>
        <taxon>Magnoliopsida</taxon>
        <taxon>eudicotyledons</taxon>
        <taxon>Gunneridae</taxon>
        <taxon>Pentapetalae</taxon>
        <taxon>rosids</taxon>
        <taxon>fabids</taxon>
        <taxon>Fabales</taxon>
        <taxon>Fabaceae</taxon>
        <taxon>Papilionoideae</taxon>
        <taxon>50 kb inversion clade</taxon>
        <taxon>NPAAA clade</taxon>
        <taxon>indigoferoid/millettioid clade</taxon>
        <taxon>Phaseoleae</taxon>
        <taxon>Glycine</taxon>
        <taxon>Glycine subgen. Soja</taxon>
    </lineage>
</organism>
<keyword evidence="2" id="KW-1185">Reference proteome</keyword>
<evidence type="ECO:0000313" key="2">
    <source>
        <dbReference type="Proteomes" id="UP000289340"/>
    </source>
</evidence>
<dbReference type="Proteomes" id="UP000289340">
    <property type="component" value="Chromosome 4"/>
</dbReference>
<evidence type="ECO:0000313" key="1">
    <source>
        <dbReference type="EMBL" id="RZC14600.1"/>
    </source>
</evidence>
<comment type="caution">
    <text evidence="1">The sequence shown here is derived from an EMBL/GenBank/DDBJ whole genome shotgun (WGS) entry which is preliminary data.</text>
</comment>
<protein>
    <submittedName>
        <fullName evidence="1">Uncharacterized protein</fullName>
    </submittedName>
</protein>
<name>A0A445KUV1_GLYSO</name>
<proteinExistence type="predicted"/>
<accession>A0A445KUV1</accession>
<dbReference type="AlphaFoldDB" id="A0A445KUV1"/>
<reference evidence="1 2" key="1">
    <citation type="submission" date="2018-09" db="EMBL/GenBank/DDBJ databases">
        <title>A high-quality reference genome of wild soybean provides a powerful tool to mine soybean genomes.</title>
        <authorList>
            <person name="Xie M."/>
            <person name="Chung C.Y.L."/>
            <person name="Li M.-W."/>
            <person name="Wong F.-L."/>
            <person name="Chan T.-F."/>
            <person name="Lam H.-M."/>
        </authorList>
    </citation>
    <scope>NUCLEOTIDE SEQUENCE [LARGE SCALE GENOMIC DNA]</scope>
    <source>
        <strain evidence="2">cv. W05</strain>
        <tissue evidence="1">Hypocotyl of etiolated seedlings</tissue>
    </source>
</reference>